<dbReference type="AlphaFoldDB" id="A0A845QHH6"/>
<proteinExistence type="predicted"/>
<accession>A0A845QHH6</accession>
<dbReference type="Proteomes" id="UP000446866">
    <property type="component" value="Unassembled WGS sequence"/>
</dbReference>
<comment type="caution">
    <text evidence="1">The sequence shown here is derived from an EMBL/GenBank/DDBJ whole genome shotgun (WGS) entry which is preliminary data.</text>
</comment>
<reference evidence="1 2" key="1">
    <citation type="submission" date="2018-08" db="EMBL/GenBank/DDBJ databases">
        <title>Murine metabolic-syndrome-specific gut microbial biobank.</title>
        <authorList>
            <person name="Liu C."/>
        </authorList>
    </citation>
    <scope>NUCLEOTIDE SEQUENCE [LARGE SCALE GENOMIC DNA]</scope>
    <source>
        <strain evidence="1 2">28</strain>
    </source>
</reference>
<sequence length="78" mass="9209">MEGENMTFKQLFFRLYDRKITSGEMSFGQTGIRKDQFTKLCTEDGFVFSKEELTDICRRMGASEEEREALFEAASRFW</sequence>
<evidence type="ECO:0000313" key="1">
    <source>
        <dbReference type="EMBL" id="NBH60355.1"/>
    </source>
</evidence>
<gene>
    <name evidence="1" type="ORF">D0435_01525</name>
</gene>
<name>A0A845QHH6_9FIRM</name>
<organism evidence="1 2">
    <name type="scientific">Anaerotruncus colihominis</name>
    <dbReference type="NCBI Taxonomy" id="169435"/>
    <lineage>
        <taxon>Bacteria</taxon>
        <taxon>Bacillati</taxon>
        <taxon>Bacillota</taxon>
        <taxon>Clostridia</taxon>
        <taxon>Eubacteriales</taxon>
        <taxon>Oscillospiraceae</taxon>
        <taxon>Anaerotruncus</taxon>
    </lineage>
</organism>
<dbReference type="EMBL" id="QXWK01000001">
    <property type="protein sequence ID" value="NBH60355.1"/>
    <property type="molecule type" value="Genomic_DNA"/>
</dbReference>
<protein>
    <submittedName>
        <fullName evidence="1">Uncharacterized protein</fullName>
    </submittedName>
</protein>
<keyword evidence="2" id="KW-1185">Reference proteome</keyword>
<evidence type="ECO:0000313" key="2">
    <source>
        <dbReference type="Proteomes" id="UP000446866"/>
    </source>
</evidence>